<name>A0AAD8MG21_9APIA</name>
<evidence type="ECO:0000313" key="3">
    <source>
        <dbReference type="Proteomes" id="UP001237642"/>
    </source>
</evidence>
<reference evidence="2" key="2">
    <citation type="submission" date="2023-05" db="EMBL/GenBank/DDBJ databases">
        <authorList>
            <person name="Schelkunov M.I."/>
        </authorList>
    </citation>
    <scope>NUCLEOTIDE SEQUENCE</scope>
    <source>
        <strain evidence="2">Hsosn_3</strain>
        <tissue evidence="2">Leaf</tissue>
    </source>
</reference>
<organism evidence="2 3">
    <name type="scientific">Heracleum sosnowskyi</name>
    <dbReference type="NCBI Taxonomy" id="360622"/>
    <lineage>
        <taxon>Eukaryota</taxon>
        <taxon>Viridiplantae</taxon>
        <taxon>Streptophyta</taxon>
        <taxon>Embryophyta</taxon>
        <taxon>Tracheophyta</taxon>
        <taxon>Spermatophyta</taxon>
        <taxon>Magnoliopsida</taxon>
        <taxon>eudicotyledons</taxon>
        <taxon>Gunneridae</taxon>
        <taxon>Pentapetalae</taxon>
        <taxon>asterids</taxon>
        <taxon>campanulids</taxon>
        <taxon>Apiales</taxon>
        <taxon>Apiaceae</taxon>
        <taxon>Apioideae</taxon>
        <taxon>apioid superclade</taxon>
        <taxon>Tordylieae</taxon>
        <taxon>Tordyliinae</taxon>
        <taxon>Heracleum</taxon>
    </lineage>
</organism>
<dbReference type="Proteomes" id="UP001237642">
    <property type="component" value="Unassembled WGS sequence"/>
</dbReference>
<dbReference type="PANTHER" id="PTHR33103:SF27">
    <property type="entry name" value="OS04G0594700 PROTEIN"/>
    <property type="match status" value="1"/>
</dbReference>
<gene>
    <name evidence="2" type="ORF">POM88_036805</name>
</gene>
<keyword evidence="1" id="KW-0812">Transmembrane</keyword>
<accession>A0AAD8MG21</accession>
<dbReference type="InterPro" id="IPR007750">
    <property type="entry name" value="DUF674"/>
</dbReference>
<keyword evidence="3" id="KW-1185">Reference proteome</keyword>
<proteinExistence type="predicted"/>
<sequence>MAKKKETKIPLKVVIDREKKKVVFAEASSTLVDIVFSFLTLPMGTIVRLLAKHSHQSHVPANIEAFSNLYGSVAKLNSKHFKKERCKDMLLNAWNSAEQECRNLKIKIDDTEPIKYFICEGECFEKNIYRDMPAYITTDSTVKCKTCGELLKEEVDRNAGTSQGDEGVFVTETSSFIISDDLHVIPNNPTSTLKILDSSEIENFAALEEDTLKLGADEFIHLLQLSFSSETPLSDLFFGTKTMNSQVPSMESPIATRGDDSSKKMNIKIYVQKSTNRIFLAHCSEDFIDFLLSLLTIPLGKVIRLLNNNHQSIFCFENVHKSVLELNVDEYLRSQKVKEKLLNPKLSEYYLGSSHIFPLEGNPICNKYLSDLDSDIFKELTDASPKLEGFVRGPTKYMVTDDLFVSPFSSVSCFTHLQSLKVPISDIEEQVISIGMEEALKLLRASLTSTSVLSNGLKLFILKNAKQETSVNLPKYDRTLKKPKVDK</sequence>
<evidence type="ECO:0008006" key="4">
    <source>
        <dbReference type="Google" id="ProtNLM"/>
    </source>
</evidence>
<dbReference type="AlphaFoldDB" id="A0AAD8MG21"/>
<evidence type="ECO:0000256" key="1">
    <source>
        <dbReference type="SAM" id="Phobius"/>
    </source>
</evidence>
<reference evidence="2" key="1">
    <citation type="submission" date="2023-02" db="EMBL/GenBank/DDBJ databases">
        <title>Genome of toxic invasive species Heracleum sosnowskyi carries increased number of genes despite the absence of recent whole-genome duplications.</title>
        <authorList>
            <person name="Schelkunov M."/>
            <person name="Shtratnikova V."/>
            <person name="Makarenko M."/>
            <person name="Klepikova A."/>
            <person name="Omelchenko D."/>
            <person name="Novikova G."/>
            <person name="Obukhova E."/>
            <person name="Bogdanov V."/>
            <person name="Penin A."/>
            <person name="Logacheva M."/>
        </authorList>
    </citation>
    <scope>NUCLEOTIDE SEQUENCE</scope>
    <source>
        <strain evidence="2">Hsosn_3</strain>
        <tissue evidence="2">Leaf</tissue>
    </source>
</reference>
<dbReference type="PANTHER" id="PTHR33103">
    <property type="entry name" value="OS01G0153900 PROTEIN"/>
    <property type="match status" value="1"/>
</dbReference>
<feature type="transmembrane region" description="Helical" evidence="1">
    <location>
        <begin position="21"/>
        <end position="41"/>
    </location>
</feature>
<keyword evidence="1" id="KW-0472">Membrane</keyword>
<keyword evidence="1" id="KW-1133">Transmembrane helix</keyword>
<protein>
    <recommendedName>
        <fullName evidence="4">DUF674 family protein</fullName>
    </recommendedName>
</protein>
<evidence type="ECO:0000313" key="2">
    <source>
        <dbReference type="EMBL" id="KAK1370713.1"/>
    </source>
</evidence>
<comment type="caution">
    <text evidence="2">The sequence shown here is derived from an EMBL/GenBank/DDBJ whole genome shotgun (WGS) entry which is preliminary data.</text>
</comment>
<dbReference type="Pfam" id="PF05056">
    <property type="entry name" value="DUF674"/>
    <property type="match status" value="1"/>
</dbReference>
<dbReference type="EMBL" id="JAUIZM010000008">
    <property type="protein sequence ID" value="KAK1370713.1"/>
    <property type="molecule type" value="Genomic_DNA"/>
</dbReference>